<accession>A0A0A8ZQF2</accession>
<dbReference type="EMBL" id="GBRH01256301">
    <property type="protein sequence ID" value="JAD41594.1"/>
    <property type="molecule type" value="Transcribed_RNA"/>
</dbReference>
<proteinExistence type="predicted"/>
<organism evidence="1">
    <name type="scientific">Arundo donax</name>
    <name type="common">Giant reed</name>
    <name type="synonym">Donax arundinaceus</name>
    <dbReference type="NCBI Taxonomy" id="35708"/>
    <lineage>
        <taxon>Eukaryota</taxon>
        <taxon>Viridiplantae</taxon>
        <taxon>Streptophyta</taxon>
        <taxon>Embryophyta</taxon>
        <taxon>Tracheophyta</taxon>
        <taxon>Spermatophyta</taxon>
        <taxon>Magnoliopsida</taxon>
        <taxon>Liliopsida</taxon>
        <taxon>Poales</taxon>
        <taxon>Poaceae</taxon>
        <taxon>PACMAD clade</taxon>
        <taxon>Arundinoideae</taxon>
        <taxon>Arundineae</taxon>
        <taxon>Arundo</taxon>
    </lineage>
</organism>
<sequence length="61" mass="6661">MRAVRAMRCFELALCSGGEPTGAPPPRRSPPACSIRCGNSILLLCREPPRLSRQWYTVGSS</sequence>
<protein>
    <submittedName>
        <fullName evidence="1">Uncharacterized protein</fullName>
    </submittedName>
</protein>
<name>A0A0A8ZQF2_ARUDO</name>
<evidence type="ECO:0000313" key="1">
    <source>
        <dbReference type="EMBL" id="JAD41594.1"/>
    </source>
</evidence>
<reference evidence="1" key="1">
    <citation type="submission" date="2014-09" db="EMBL/GenBank/DDBJ databases">
        <authorList>
            <person name="Magalhaes I.L.F."/>
            <person name="Oliveira U."/>
            <person name="Santos F.R."/>
            <person name="Vidigal T.H.D.A."/>
            <person name="Brescovit A.D."/>
            <person name="Santos A.J."/>
        </authorList>
    </citation>
    <scope>NUCLEOTIDE SEQUENCE</scope>
    <source>
        <tissue evidence="1">Shoot tissue taken approximately 20 cm above the soil surface</tissue>
    </source>
</reference>
<reference evidence="1" key="2">
    <citation type="journal article" date="2015" name="Data Brief">
        <title>Shoot transcriptome of the giant reed, Arundo donax.</title>
        <authorList>
            <person name="Barrero R.A."/>
            <person name="Guerrero F.D."/>
            <person name="Moolhuijzen P."/>
            <person name="Goolsby J.A."/>
            <person name="Tidwell J."/>
            <person name="Bellgard S.E."/>
            <person name="Bellgard M.I."/>
        </authorList>
    </citation>
    <scope>NUCLEOTIDE SEQUENCE</scope>
    <source>
        <tissue evidence="1">Shoot tissue taken approximately 20 cm above the soil surface</tissue>
    </source>
</reference>
<dbReference type="AlphaFoldDB" id="A0A0A8ZQF2"/>